<protein>
    <submittedName>
        <fullName evidence="1">Uncharacterized protein</fullName>
    </submittedName>
</protein>
<evidence type="ECO:0000313" key="1">
    <source>
        <dbReference type="EnsemblPlants" id="AVESA.00010b.r2.4DG0755450.1.CDS"/>
    </source>
</evidence>
<evidence type="ECO:0000313" key="2">
    <source>
        <dbReference type="Proteomes" id="UP001732700"/>
    </source>
</evidence>
<accession>A0ACD5XD51</accession>
<dbReference type="Proteomes" id="UP001732700">
    <property type="component" value="Chromosome 4D"/>
</dbReference>
<dbReference type="EnsemblPlants" id="AVESA.00010b.r2.4DG0755450.1">
    <property type="protein sequence ID" value="AVESA.00010b.r2.4DG0755450.1.CDS"/>
    <property type="gene ID" value="AVESA.00010b.r2.4DG0755450"/>
</dbReference>
<organism evidence="1 2">
    <name type="scientific">Avena sativa</name>
    <name type="common">Oat</name>
    <dbReference type="NCBI Taxonomy" id="4498"/>
    <lineage>
        <taxon>Eukaryota</taxon>
        <taxon>Viridiplantae</taxon>
        <taxon>Streptophyta</taxon>
        <taxon>Embryophyta</taxon>
        <taxon>Tracheophyta</taxon>
        <taxon>Spermatophyta</taxon>
        <taxon>Magnoliopsida</taxon>
        <taxon>Liliopsida</taxon>
        <taxon>Poales</taxon>
        <taxon>Poaceae</taxon>
        <taxon>BOP clade</taxon>
        <taxon>Pooideae</taxon>
        <taxon>Poodae</taxon>
        <taxon>Poeae</taxon>
        <taxon>Poeae Chloroplast Group 1 (Aveneae type)</taxon>
        <taxon>Aveninae</taxon>
        <taxon>Avena</taxon>
    </lineage>
</organism>
<proteinExistence type="predicted"/>
<name>A0ACD5XD51_AVESA</name>
<reference evidence="1" key="2">
    <citation type="submission" date="2025-09" db="UniProtKB">
        <authorList>
            <consortium name="EnsemblPlants"/>
        </authorList>
    </citation>
    <scope>IDENTIFICATION</scope>
</reference>
<reference evidence="1" key="1">
    <citation type="submission" date="2021-05" db="EMBL/GenBank/DDBJ databases">
        <authorList>
            <person name="Scholz U."/>
            <person name="Mascher M."/>
            <person name="Fiebig A."/>
        </authorList>
    </citation>
    <scope>NUCLEOTIDE SEQUENCE [LARGE SCALE GENOMIC DNA]</scope>
</reference>
<sequence length="790" mass="87879">MQAADTDISALVEIEKICPHRFEFFMDLHVDQPVSARTALAYMKSGGRVSHAFSVYSCQLRQPNQVKELFEIVKNGLHEVSSYLDLSFDDDSVAGEKIPFLVYLASLLKDNKPIPCEPPAGCFNFRNLVAKFMNSYHHIPLTPDNVVVFSSLDVAIENSLRLFTPALAIVDEHLTRHLPKQWLTSSAIEGGADCSHAEDPVTVIEAPCQPDLLIELVRKLKPQVVVAGLAHFEVITNAAFVNLLSATEDVGSRLFLDISEHRELSSLPSSNGVLKHLSGNTLPPHATLLCGLVKNQVYSGMEVAFAISEAAVCKVLSQTIELLEGHTSVISQHYYGCLFHELLAFQIGDHHPQQERQPAEVKPQMMIGLSNSAMSTLKEAEFFVPYSKDSSIIHMDLDHSFLTVPSAVNASIFESFVRQNITDSETDLRSSIEKLVGDNYGFPGDDCPDIAEFSYRKEIMYGSSRLALFNKLVLCCMQEKGTFLFPLGTNGHYVRAAKFMKAKTLTIPTNVDSGFKIDPMALDAALEDAYENKNVTRAWVYISGPTINPSGFLYSDGEIKDLLCVCAQRAARVVIDTSFSGLEFQTNGWSRWNLSNLCYDIYLSPPLSYFILGELSLELTTSGLEFGFLISSKPSYVELSFRNLSQPHTTLKYTFRKLLGLKNEWDGPFPNFIMEQKEKLKSRANKLTKTLESCGWDVAGGHGGISMLAKPTAYIGRTFKMEGFEGELDGCNIREAILRSTGLCISSSKWTGIPDYCRFSFALESSEFDWAMDCIVRFRELVLGEERGLL</sequence>
<keyword evidence="2" id="KW-1185">Reference proteome</keyword>